<keyword evidence="1" id="KW-0732">Signal</keyword>
<dbReference type="EMBL" id="FP929137">
    <property type="protein sequence ID" value="CBX99722.1"/>
    <property type="molecule type" value="Genomic_DNA"/>
</dbReference>
<dbReference type="STRING" id="985895.E5A7X7"/>
<reference evidence="4" key="1">
    <citation type="journal article" date="2011" name="Nat. Commun.">
        <title>Effector diversification within compartments of the Leptosphaeria maculans genome affected by Repeat-Induced Point mutations.</title>
        <authorList>
            <person name="Rouxel T."/>
            <person name="Grandaubert J."/>
            <person name="Hane J.K."/>
            <person name="Hoede C."/>
            <person name="van de Wouw A.P."/>
            <person name="Couloux A."/>
            <person name="Dominguez V."/>
            <person name="Anthouard V."/>
            <person name="Bally P."/>
            <person name="Bourras S."/>
            <person name="Cozijnsen A.J."/>
            <person name="Ciuffetti L.M."/>
            <person name="Degrave A."/>
            <person name="Dilmaghani A."/>
            <person name="Duret L."/>
            <person name="Fudal I."/>
            <person name="Goodwin S.B."/>
            <person name="Gout L."/>
            <person name="Glaser N."/>
            <person name="Linglin J."/>
            <person name="Kema G.H.J."/>
            <person name="Lapalu N."/>
            <person name="Lawrence C.B."/>
            <person name="May K."/>
            <person name="Meyer M."/>
            <person name="Ollivier B."/>
            <person name="Poulain J."/>
            <person name="Schoch C.L."/>
            <person name="Simon A."/>
            <person name="Spatafora J.W."/>
            <person name="Stachowiak A."/>
            <person name="Turgeon B.G."/>
            <person name="Tyler B.M."/>
            <person name="Vincent D."/>
            <person name="Weissenbach J."/>
            <person name="Amselem J."/>
            <person name="Quesneville H."/>
            <person name="Oliver R.P."/>
            <person name="Wincker P."/>
            <person name="Balesdent M.-H."/>
            <person name="Howlett B.J."/>
        </authorList>
    </citation>
    <scope>NUCLEOTIDE SEQUENCE [LARGE SCALE GENOMIC DNA]</scope>
    <source>
        <strain evidence="4">JN3 / isolate v23.1.3 / race Av1-4-5-6-7-8</strain>
    </source>
</reference>
<evidence type="ECO:0000259" key="2">
    <source>
        <dbReference type="Pfam" id="PF13449"/>
    </source>
</evidence>
<dbReference type="InParanoid" id="E5A7X7"/>
<feature type="chain" id="PRO_5003194877" description="Phytase-like domain-containing protein" evidence="1">
    <location>
        <begin position="20"/>
        <end position="518"/>
    </location>
</feature>
<dbReference type="InterPro" id="IPR027372">
    <property type="entry name" value="Phytase-like_dom"/>
</dbReference>
<evidence type="ECO:0000313" key="3">
    <source>
        <dbReference type="EMBL" id="CBX99722.1"/>
    </source>
</evidence>
<accession>E5A7X7</accession>
<dbReference type="Proteomes" id="UP000002668">
    <property type="component" value="Genome"/>
</dbReference>
<feature type="signal peptide" evidence="1">
    <location>
        <begin position="1"/>
        <end position="19"/>
    </location>
</feature>
<sequence length="518" mass="55122">MLLPFSLGFLVLSLTAICAKPLTSPADFSPVNVTICNGKKYLYSSLAGYGLLPSNARDKYGDTIGGIGSAIALDKKSIKFSKRSQSYSGIIYGLPDRGWNTQGTQNTQSRIHKFKFTFNVVGNATVENPASPNFSFDILDTILLTGPDGTPLTGLDPTDTIVYPGFPPLPLAKYIGNGFGQSGSGGSRVSLDTEGLVLGDNNSYWISDEYAAYLYHFDSAGEMIQAISTPSALLPRRSTSNPTTGRANNQGLEALTASPDGTHLYTMLQSATMQDGGKSSSKRRNTRLLKYRIGGNTPTPVPEAEYVVQLPLLPSGKVAGQSEMLFISNTQFLVLARDSGAGHGQEKSESVYRNVDVVDVSGATNVLGTDADGEAGQVASREGVLNEAAIVPAVYCPWLTFNNNAQLNRFGVRNGGSRDANLLNEKWEGLAIFPVHADDEVGGSGKQGGHYLVSFNDNDFITQDGEHKSEIMGSAACADIPTGYINGGKFQYKDASGFNLDSQALVFNVQLPIGATSV</sequence>
<dbReference type="VEuPathDB" id="FungiDB:LEMA_P073110.1"/>
<evidence type="ECO:0000313" key="4">
    <source>
        <dbReference type="Proteomes" id="UP000002668"/>
    </source>
</evidence>
<gene>
    <name evidence="3" type="ORF">LEMA_P073110.1</name>
</gene>
<dbReference type="OMA" id="DYRPRLN"/>
<feature type="domain" description="Phytase-like" evidence="2">
    <location>
        <begin position="108"/>
        <end position="460"/>
    </location>
</feature>
<protein>
    <recommendedName>
        <fullName evidence="2">Phytase-like domain-containing protein</fullName>
    </recommendedName>
</protein>
<keyword evidence="4" id="KW-1185">Reference proteome</keyword>
<dbReference type="Pfam" id="PF13449">
    <property type="entry name" value="Phytase-like"/>
    <property type="match status" value="1"/>
</dbReference>
<dbReference type="AlphaFoldDB" id="E5A7X7"/>
<evidence type="ECO:0000256" key="1">
    <source>
        <dbReference type="SAM" id="SignalP"/>
    </source>
</evidence>
<dbReference type="HOGENOM" id="CLU_026803_0_0_1"/>
<organism evidence="4">
    <name type="scientific">Leptosphaeria maculans (strain JN3 / isolate v23.1.3 / race Av1-4-5-6-7-8)</name>
    <name type="common">Blackleg fungus</name>
    <name type="synonym">Phoma lingam</name>
    <dbReference type="NCBI Taxonomy" id="985895"/>
    <lineage>
        <taxon>Eukaryota</taxon>
        <taxon>Fungi</taxon>
        <taxon>Dikarya</taxon>
        <taxon>Ascomycota</taxon>
        <taxon>Pezizomycotina</taxon>
        <taxon>Dothideomycetes</taxon>
        <taxon>Pleosporomycetidae</taxon>
        <taxon>Pleosporales</taxon>
        <taxon>Pleosporineae</taxon>
        <taxon>Leptosphaeriaceae</taxon>
        <taxon>Plenodomus</taxon>
        <taxon>Plenodomus lingam/Leptosphaeria maculans species complex</taxon>
    </lineage>
</organism>
<dbReference type="PANTHER" id="PTHR37957:SF1">
    <property type="entry name" value="PHYTASE-LIKE DOMAIN-CONTAINING PROTEIN"/>
    <property type="match status" value="1"/>
</dbReference>
<name>E5A7X7_LEPMJ</name>
<dbReference type="eggNOG" id="ENOG502QPYR">
    <property type="taxonomic scope" value="Eukaryota"/>
</dbReference>
<proteinExistence type="predicted"/>
<dbReference type="PANTHER" id="PTHR37957">
    <property type="entry name" value="BLR7070 PROTEIN"/>
    <property type="match status" value="1"/>
</dbReference>
<dbReference type="OrthoDB" id="425936at2759"/>